<accession>A0A6L2LJY4</accession>
<organism evidence="3">
    <name type="scientific">Tanacetum cinerariifolium</name>
    <name type="common">Dalmatian daisy</name>
    <name type="synonym">Chrysanthemum cinerariifolium</name>
    <dbReference type="NCBI Taxonomy" id="118510"/>
    <lineage>
        <taxon>Eukaryota</taxon>
        <taxon>Viridiplantae</taxon>
        <taxon>Streptophyta</taxon>
        <taxon>Embryophyta</taxon>
        <taxon>Tracheophyta</taxon>
        <taxon>Spermatophyta</taxon>
        <taxon>Magnoliopsida</taxon>
        <taxon>eudicotyledons</taxon>
        <taxon>Gunneridae</taxon>
        <taxon>Pentapetalae</taxon>
        <taxon>asterids</taxon>
        <taxon>campanulids</taxon>
        <taxon>Asterales</taxon>
        <taxon>Asteraceae</taxon>
        <taxon>Asteroideae</taxon>
        <taxon>Anthemideae</taxon>
        <taxon>Anthemidinae</taxon>
        <taxon>Tanacetum</taxon>
    </lineage>
</organism>
<dbReference type="InterPro" id="IPR013103">
    <property type="entry name" value="RVT_2"/>
</dbReference>
<gene>
    <name evidence="3" type="ORF">Tci_033295</name>
</gene>
<proteinExistence type="predicted"/>
<dbReference type="Pfam" id="PF07727">
    <property type="entry name" value="RVT_2"/>
    <property type="match status" value="1"/>
</dbReference>
<sequence>MLPSLQNLSKTKPSSVGGPTAPRTIMAAPRYVWDRRQQIFKIKLKVDGTVEKFKVRLVIQGFKEKSGIDYFDTYAPVARISTIRLLIAMASIHSLIIHQMDVKTTFLNGELEKEVYINQPLGFIMSGNENNACKLIKSLYGLKPTLKQWHQKSDEVVLSNGYLLNQADKCVHNKFDESDKGVIICLYVNDMLIFGADQVLVDLTNKFLSSRFSMKDMGEVDVILGFRIKHESNGIAISQSHYIEKVIKKFNYYDCTPDSTPMDTCEKLMPNKGPAVSQLEHFRVIGCLILVYSSYPSVLEGYTDAIWISNTEDNSSTSGWVFLLGGGAFSWASKKQTCITGSTMKYEFVALTATDKEAEWLKNLLFEIPLTPNSLLRKLGSSVQCGKLNIQRAKAHVLQIIPRMCLEPADKKDEVANFLMINLFEKVLSRSMSKEEPPM</sequence>
<dbReference type="AlphaFoldDB" id="A0A6L2LJY4"/>
<feature type="region of interest" description="Disordered" evidence="1">
    <location>
        <begin position="1"/>
        <end position="22"/>
    </location>
</feature>
<dbReference type="InterPro" id="IPR043502">
    <property type="entry name" value="DNA/RNA_pol_sf"/>
</dbReference>
<dbReference type="SUPFAM" id="SSF56672">
    <property type="entry name" value="DNA/RNA polymerases"/>
    <property type="match status" value="1"/>
</dbReference>
<dbReference type="PANTHER" id="PTHR11439">
    <property type="entry name" value="GAG-POL-RELATED RETROTRANSPOSON"/>
    <property type="match status" value="1"/>
</dbReference>
<evidence type="ECO:0000259" key="2">
    <source>
        <dbReference type="Pfam" id="PF07727"/>
    </source>
</evidence>
<dbReference type="CDD" id="cd09272">
    <property type="entry name" value="RNase_HI_RT_Ty1"/>
    <property type="match status" value="1"/>
</dbReference>
<reference evidence="3" key="1">
    <citation type="journal article" date="2019" name="Sci. Rep.">
        <title>Draft genome of Tanacetum cinerariifolium, the natural source of mosquito coil.</title>
        <authorList>
            <person name="Yamashiro T."/>
            <person name="Shiraishi A."/>
            <person name="Satake H."/>
            <person name="Nakayama K."/>
        </authorList>
    </citation>
    <scope>NUCLEOTIDE SEQUENCE</scope>
</reference>
<feature type="domain" description="Reverse transcriptase Ty1/copia-type" evidence="2">
    <location>
        <begin position="40"/>
        <end position="262"/>
    </location>
</feature>
<feature type="compositionally biased region" description="Polar residues" evidence="1">
    <location>
        <begin position="1"/>
        <end position="14"/>
    </location>
</feature>
<comment type="caution">
    <text evidence="3">The sequence shown here is derived from an EMBL/GenBank/DDBJ whole genome shotgun (WGS) entry which is preliminary data.</text>
</comment>
<protein>
    <submittedName>
        <fullName evidence="3">Zinc finger, CCHC-type</fullName>
    </submittedName>
</protein>
<name>A0A6L2LJY4_TANCI</name>
<dbReference type="EMBL" id="BKCJ010004484">
    <property type="protein sequence ID" value="GEU61317.1"/>
    <property type="molecule type" value="Genomic_DNA"/>
</dbReference>
<evidence type="ECO:0000256" key="1">
    <source>
        <dbReference type="SAM" id="MobiDB-lite"/>
    </source>
</evidence>
<evidence type="ECO:0000313" key="3">
    <source>
        <dbReference type="EMBL" id="GEU61317.1"/>
    </source>
</evidence>
<dbReference type="PANTHER" id="PTHR11439:SF521">
    <property type="entry name" value="RNA-DIRECTED DNA POLYMERASE"/>
    <property type="match status" value="1"/>
</dbReference>